<protein>
    <submittedName>
        <fullName evidence="8">SusD family protein</fullName>
    </submittedName>
</protein>
<dbReference type="STRING" id="762968.HMPREF9441_03316"/>
<dbReference type="Gene3D" id="1.25.40.390">
    <property type="match status" value="1"/>
</dbReference>
<dbReference type="Proteomes" id="UP000003598">
    <property type="component" value="Unassembled WGS sequence"/>
</dbReference>
<keyword evidence="4" id="KW-0472">Membrane</keyword>
<keyword evidence="5" id="KW-0998">Cell outer membrane</keyword>
<feature type="domain" description="SusD-like N-terminal" evidence="7">
    <location>
        <begin position="38"/>
        <end position="245"/>
    </location>
</feature>
<accession>G5SVE2</accession>
<name>G5SVE2_9BACT</name>
<evidence type="ECO:0000256" key="5">
    <source>
        <dbReference type="ARBA" id="ARBA00023237"/>
    </source>
</evidence>
<dbReference type="Pfam" id="PF07980">
    <property type="entry name" value="SusD_RagB"/>
    <property type="match status" value="1"/>
</dbReference>
<evidence type="ECO:0000256" key="3">
    <source>
        <dbReference type="ARBA" id="ARBA00022729"/>
    </source>
</evidence>
<evidence type="ECO:0000259" key="6">
    <source>
        <dbReference type="Pfam" id="PF07980"/>
    </source>
</evidence>
<dbReference type="SUPFAM" id="SSF48452">
    <property type="entry name" value="TPR-like"/>
    <property type="match status" value="1"/>
</dbReference>
<dbReference type="InterPro" id="IPR033985">
    <property type="entry name" value="SusD-like_N"/>
</dbReference>
<dbReference type="PATRIC" id="fig|762968.3.peg.2925"/>
<dbReference type="eggNOG" id="COG0614">
    <property type="taxonomic scope" value="Bacteria"/>
</dbReference>
<dbReference type="OrthoDB" id="724176at2"/>
<keyword evidence="9" id="KW-1185">Reference proteome</keyword>
<evidence type="ECO:0000256" key="2">
    <source>
        <dbReference type="ARBA" id="ARBA00006275"/>
    </source>
</evidence>
<feature type="domain" description="RagB/SusD" evidence="6">
    <location>
        <begin position="351"/>
        <end position="675"/>
    </location>
</feature>
<evidence type="ECO:0000256" key="4">
    <source>
        <dbReference type="ARBA" id="ARBA00023136"/>
    </source>
</evidence>
<sequence length="677" mass="77248">MLSKCILTSKQNAMKMKFNHILAGSVFLTVMGMTFSCDYLDVDEYFDDTLKYDSVFSNKRYFEAYLWGAAAQLPDESKIFSHEYAPGITAGDDIFTVMSTDIFRGSAFTLGYVTPDDLRGMNIWSDMYKIIRKANIMLSRMDECQDMTTADRRNYTGYIHFLRGYAYYHILMNCGPAILVGDQVYESNLDGIAYNNYRATYDETVEYICSELETAAAYLPVRSSMAQFERPTRGAAYALIARVRLHAASPLFNGTLVTRKYFGKWQRSYDGANYVNLNYDERKYALAAAACKRVMDMQAYELFTVKKDQSTPDLPEGVPTADFPSGAGGIDPFKSYSYMFTGDEPFKNNSEVIWGRISGEVSAYTQQSFPEFMGGYNGMGLTQKMIDAYRMDDGRTIEEARADGDYKEGPNDFTDGPRDFSGYHLEGGIWQMYANREMRFYACVGFSGCYWPALSTTQNDVRNQVVEYCLDGNANKYASNTTAENYTPTGYVIKKYISSYDAWKGDGNERYEKGFPIIRYAEILLSYAEALNELTASHSVTLPSGETYMLSRDVNEIASAFNQVRYRAGLPGLKAAELNDRDELFEQIKRERMVEFLGEGRRFYDVRRWGIYEDEDSEPIMGLNIEANKNGGFYQRTVVNERNYRDRVVDKRLLFLPISKSELRKVPLLDQNPGYSD</sequence>
<dbReference type="HOGENOM" id="CLU_015553_0_3_10"/>
<dbReference type="EMBL" id="AFFY01000054">
    <property type="protein sequence ID" value="EHG98797.1"/>
    <property type="molecule type" value="Genomic_DNA"/>
</dbReference>
<proteinExistence type="inferred from homology"/>
<dbReference type="AlphaFoldDB" id="G5SVE2"/>
<gene>
    <name evidence="8" type="ORF">HMPREF9441_03316</name>
</gene>
<comment type="subcellular location">
    <subcellularLocation>
        <location evidence="1">Cell outer membrane</location>
    </subcellularLocation>
</comment>
<evidence type="ECO:0000313" key="9">
    <source>
        <dbReference type="Proteomes" id="UP000003598"/>
    </source>
</evidence>
<dbReference type="InterPro" id="IPR011990">
    <property type="entry name" value="TPR-like_helical_dom_sf"/>
</dbReference>
<evidence type="ECO:0000313" key="8">
    <source>
        <dbReference type="EMBL" id="EHG98797.1"/>
    </source>
</evidence>
<keyword evidence="3" id="KW-0732">Signal</keyword>
<evidence type="ECO:0000259" key="7">
    <source>
        <dbReference type="Pfam" id="PF14322"/>
    </source>
</evidence>
<dbReference type="Pfam" id="PF14322">
    <property type="entry name" value="SusD-like_3"/>
    <property type="match status" value="1"/>
</dbReference>
<comment type="similarity">
    <text evidence="2">Belongs to the SusD family.</text>
</comment>
<evidence type="ECO:0000256" key="1">
    <source>
        <dbReference type="ARBA" id="ARBA00004442"/>
    </source>
</evidence>
<comment type="caution">
    <text evidence="8">The sequence shown here is derived from an EMBL/GenBank/DDBJ whole genome shotgun (WGS) entry which is preliminary data.</text>
</comment>
<dbReference type="GO" id="GO:0009279">
    <property type="term" value="C:cell outer membrane"/>
    <property type="evidence" value="ECO:0007669"/>
    <property type="project" value="UniProtKB-SubCell"/>
</dbReference>
<dbReference type="InterPro" id="IPR012944">
    <property type="entry name" value="SusD_RagB_dom"/>
</dbReference>
<organism evidence="8 9">
    <name type="scientific">Paraprevotella clara YIT 11840</name>
    <dbReference type="NCBI Taxonomy" id="762968"/>
    <lineage>
        <taxon>Bacteria</taxon>
        <taxon>Pseudomonadati</taxon>
        <taxon>Bacteroidota</taxon>
        <taxon>Bacteroidia</taxon>
        <taxon>Bacteroidales</taxon>
        <taxon>Prevotellaceae</taxon>
        <taxon>Paraprevotella</taxon>
    </lineage>
</organism>
<reference evidence="8 9" key="1">
    <citation type="submission" date="2011-03" db="EMBL/GenBank/DDBJ databases">
        <authorList>
            <person name="Weinstock G."/>
            <person name="Sodergren E."/>
            <person name="Clifton S."/>
            <person name="Fulton L."/>
            <person name="Fulton B."/>
            <person name="Courtney L."/>
            <person name="Fronick C."/>
            <person name="Harrison M."/>
            <person name="Strong C."/>
            <person name="Farmer C."/>
            <person name="Delahaunty K."/>
            <person name="Markovic C."/>
            <person name="Hall O."/>
            <person name="Minx P."/>
            <person name="Tomlinson C."/>
            <person name="Mitreva M."/>
            <person name="Hou S."/>
            <person name="Chen J."/>
            <person name="Wollam A."/>
            <person name="Pepin K.H."/>
            <person name="Johnson M."/>
            <person name="Bhonagiri V."/>
            <person name="Zhang X."/>
            <person name="Suruliraj S."/>
            <person name="Warren W."/>
            <person name="Chinwalla A."/>
            <person name="Mardis E.R."/>
            <person name="Wilson R.K."/>
        </authorList>
    </citation>
    <scope>NUCLEOTIDE SEQUENCE [LARGE SCALE GENOMIC DNA]</scope>
    <source>
        <strain evidence="8 9">YIT 11840</strain>
    </source>
</reference>